<dbReference type="AlphaFoldDB" id="A0A8I1ANS7"/>
<reference evidence="1" key="1">
    <citation type="submission" date="2022-02" db="EMBL/GenBank/DDBJ databases">
        <title>Characterization of Tn125 harboring carbapenem-resistant Acinetobacter bereziniae clinical isolates.</title>
        <authorList>
            <person name="Wong N.-K."/>
            <person name="Pan Q."/>
        </authorList>
    </citation>
    <scope>NUCLEOTIDE SEQUENCE</scope>
    <source>
        <strain evidence="1">GD03393</strain>
    </source>
</reference>
<dbReference type="InterPro" id="IPR011990">
    <property type="entry name" value="TPR-like_helical_dom_sf"/>
</dbReference>
<name>A0A8I1ANS7_ACIBZ</name>
<gene>
    <name evidence="1" type="ORF">I9054_010715</name>
</gene>
<dbReference type="PROSITE" id="PS50005">
    <property type="entry name" value="TPR"/>
    <property type="match status" value="1"/>
</dbReference>
<dbReference type="RefSeq" id="WP_198114789.1">
    <property type="nucleotide sequence ID" value="NZ_CP066121.1"/>
</dbReference>
<evidence type="ECO:0000313" key="2">
    <source>
        <dbReference type="Proteomes" id="UP000644140"/>
    </source>
</evidence>
<evidence type="ECO:0000313" key="1">
    <source>
        <dbReference type="EMBL" id="UUN99884.1"/>
    </source>
</evidence>
<sequence length="571" mass="65597">MLQIGTGKLFTREVEYRNNLKGIIYTNLRLMRDDKIETAGGSLIATENFRESNVLIYELEELIEACGEEPGVLASHGIASFILDFSSILSFALNCTASPSYALTERLLSDEIGVTTHSRPNKVVKQTFDKTIYCHEDHKQFLIHFTRQLIGLERKNYLGVMSAINTYVTGMQRIADDFELAYTLLVASIESLAQDFDGHQAIWLDYEQNKRKAIDEALSDVSDDSAERVRNAILQNEHTSLGKRFREFAIQHITPSFYREEADQAINPLTCFDLHTTLSNAYLARSKYIHNLKKLPKPLDRDTGYTETCRIENKTWLTLQGLSRLARHVIIQFVMRQPTVEREPYNYSLERSNVMQVRLAPQYWIGTVNFNQGSGVVRLEGFLSQFANILEKSQNELLPNLTDLLTELPSNIDSLKKADKQAFIALYIIYNFILEKSQRLDNAEEFIKKYESQILSPNPSALITNLILGLTPNWNLEDHHDCLMKYFKERDNKMSFRCPQLFESGMLLQLAERYREAGDVDKAIELIEKAVENYPNHTCLRQFEIEFKTEAKPIESNKILLPEIEAAESTN</sequence>
<dbReference type="EMBL" id="CP092085">
    <property type="protein sequence ID" value="UUN99884.1"/>
    <property type="molecule type" value="Genomic_DNA"/>
</dbReference>
<dbReference type="Proteomes" id="UP000644140">
    <property type="component" value="Chromosome"/>
</dbReference>
<dbReference type="SUPFAM" id="SSF48452">
    <property type="entry name" value="TPR-like"/>
    <property type="match status" value="1"/>
</dbReference>
<dbReference type="InterPro" id="IPR019734">
    <property type="entry name" value="TPR_rpt"/>
</dbReference>
<accession>A0A8I1ANS7</accession>
<proteinExistence type="predicted"/>
<protein>
    <submittedName>
        <fullName evidence="1">Uncharacterized protein</fullName>
    </submittedName>
</protein>
<organism evidence="1 2">
    <name type="scientific">Acinetobacter bereziniae</name>
    <name type="common">Acinetobacter genomosp. 10</name>
    <dbReference type="NCBI Taxonomy" id="106648"/>
    <lineage>
        <taxon>Bacteria</taxon>
        <taxon>Pseudomonadati</taxon>
        <taxon>Pseudomonadota</taxon>
        <taxon>Gammaproteobacteria</taxon>
        <taxon>Moraxellales</taxon>
        <taxon>Moraxellaceae</taxon>
        <taxon>Acinetobacter</taxon>
    </lineage>
</organism>